<proteinExistence type="inferred from homology"/>
<evidence type="ECO:0000256" key="6">
    <source>
        <dbReference type="ARBA" id="ARBA00022857"/>
    </source>
</evidence>
<comment type="subcellular location">
    <subcellularLocation>
        <location evidence="1">Endoplasmic reticulum</location>
    </subcellularLocation>
</comment>
<name>A0A1E3NK21_9ASCO</name>
<dbReference type="GO" id="GO:0047560">
    <property type="term" value="F:3-dehydrosphinganine reductase activity"/>
    <property type="evidence" value="ECO:0007669"/>
    <property type="project" value="UniProtKB-EC"/>
</dbReference>
<evidence type="ECO:0000256" key="11">
    <source>
        <dbReference type="ARBA" id="ARBA00026241"/>
    </source>
</evidence>
<evidence type="ECO:0000256" key="8">
    <source>
        <dbReference type="ARBA" id="ARBA00023002"/>
    </source>
</evidence>
<dbReference type="Pfam" id="PF00106">
    <property type="entry name" value="adh_short"/>
    <property type="match status" value="1"/>
</dbReference>
<dbReference type="RefSeq" id="XP_019017582.1">
    <property type="nucleotide sequence ID" value="XM_019160003.1"/>
</dbReference>
<evidence type="ECO:0000256" key="5">
    <source>
        <dbReference type="ARBA" id="ARBA00022824"/>
    </source>
</evidence>
<dbReference type="CDD" id="cd08939">
    <property type="entry name" value="KDSR-like_SDR_c"/>
    <property type="match status" value="1"/>
</dbReference>
<keyword evidence="5" id="KW-0256">Endoplasmic reticulum</keyword>
<comment type="similarity">
    <text evidence="4">Belongs to the short-chain dehydrogenases/reductases (SDR) family.</text>
</comment>
<comment type="pathway">
    <text evidence="3">Sphingolipid metabolism.</text>
</comment>
<dbReference type="PANTHER" id="PTHR43550">
    <property type="entry name" value="3-KETODIHYDROSPHINGOSINE REDUCTASE"/>
    <property type="match status" value="1"/>
</dbReference>
<evidence type="ECO:0000256" key="13">
    <source>
        <dbReference type="ARBA" id="ARBA00032891"/>
    </source>
</evidence>
<dbReference type="Proteomes" id="UP000094455">
    <property type="component" value="Unassembled WGS sequence"/>
</dbReference>
<comment type="pathway">
    <text evidence="2">Lipid metabolism; sphingolipid metabolism.</text>
</comment>
<keyword evidence="6" id="KW-0521">NADP</keyword>
<evidence type="ECO:0000256" key="12">
    <source>
        <dbReference type="ARBA" id="ARBA00029797"/>
    </source>
</evidence>
<dbReference type="GO" id="GO:0005789">
    <property type="term" value="C:endoplasmic reticulum membrane"/>
    <property type="evidence" value="ECO:0007669"/>
    <property type="project" value="TreeGrafter"/>
</dbReference>
<dbReference type="AlphaFoldDB" id="A0A1E3NK21"/>
<keyword evidence="9" id="KW-0443">Lipid metabolism</keyword>
<evidence type="ECO:0000256" key="1">
    <source>
        <dbReference type="ARBA" id="ARBA00004240"/>
    </source>
</evidence>
<dbReference type="InterPro" id="IPR036291">
    <property type="entry name" value="NAD(P)-bd_dom_sf"/>
</dbReference>
<dbReference type="PRINTS" id="PR00081">
    <property type="entry name" value="GDHRDH"/>
</dbReference>
<dbReference type="GeneID" id="30176690"/>
<evidence type="ECO:0000256" key="4">
    <source>
        <dbReference type="ARBA" id="ARBA00006484"/>
    </source>
</evidence>
<keyword evidence="8" id="KW-0560">Oxidoreductase</keyword>
<evidence type="ECO:0000313" key="17">
    <source>
        <dbReference type="Proteomes" id="UP000094455"/>
    </source>
</evidence>
<dbReference type="EMBL" id="KV454003">
    <property type="protein sequence ID" value="ODQ46469.1"/>
    <property type="molecule type" value="Genomic_DNA"/>
</dbReference>
<dbReference type="PANTHER" id="PTHR43550:SF3">
    <property type="entry name" value="3-KETODIHYDROSPHINGOSINE REDUCTASE"/>
    <property type="match status" value="1"/>
</dbReference>
<dbReference type="UniPathway" id="UPA00222"/>
<evidence type="ECO:0000256" key="7">
    <source>
        <dbReference type="ARBA" id="ARBA00022919"/>
    </source>
</evidence>
<dbReference type="Gene3D" id="3.40.50.720">
    <property type="entry name" value="NAD(P)-binding Rossmann-like Domain"/>
    <property type="match status" value="1"/>
</dbReference>
<sequence>MGFEVFNRIVVVSGASQGLGRSLADKLHARGANLVVLARSKDRLEQLAAQHEQDKRHADQFTLAYAVDLSDAGQVEQLRGFLRKEMIDPDVVFCCAGSSVPKLFGDLSLAELDAGIDINYKTCLYLLHALVPAMVLDADPRDAGTDREKHVVILSSSVAFYSFIGYSQYAPLKAALKALGDTLRHELKYHGIRVTTVFPGNFASEGYAEENLTKPSITADVEGSSKPISVDDCADIVLRQLHAGTTYIHTDLIGWVLNCFSLGFGPRSWWPLQVLLALFGALFARLIDLYHESLIAKWYAARDAARGGSTGPSGPGAARKLK</sequence>
<evidence type="ECO:0000256" key="2">
    <source>
        <dbReference type="ARBA" id="ARBA00004760"/>
    </source>
</evidence>
<dbReference type="GO" id="GO:0030148">
    <property type="term" value="P:sphingolipid biosynthetic process"/>
    <property type="evidence" value="ECO:0007669"/>
    <property type="project" value="InterPro"/>
</dbReference>
<dbReference type="InterPro" id="IPR045022">
    <property type="entry name" value="KDSR-like"/>
</dbReference>
<evidence type="ECO:0000256" key="15">
    <source>
        <dbReference type="ARBA" id="ARBA00048930"/>
    </source>
</evidence>
<organism evidence="16 17">
    <name type="scientific">Pichia membranifaciens NRRL Y-2026</name>
    <dbReference type="NCBI Taxonomy" id="763406"/>
    <lineage>
        <taxon>Eukaryota</taxon>
        <taxon>Fungi</taxon>
        <taxon>Dikarya</taxon>
        <taxon>Ascomycota</taxon>
        <taxon>Saccharomycotina</taxon>
        <taxon>Pichiomycetes</taxon>
        <taxon>Pichiales</taxon>
        <taxon>Pichiaceae</taxon>
        <taxon>Pichia</taxon>
    </lineage>
</organism>
<dbReference type="OrthoDB" id="10267115at2759"/>
<evidence type="ECO:0000256" key="3">
    <source>
        <dbReference type="ARBA" id="ARBA00004991"/>
    </source>
</evidence>
<dbReference type="InterPro" id="IPR002347">
    <property type="entry name" value="SDR_fam"/>
</dbReference>
<keyword evidence="17" id="KW-1185">Reference proteome</keyword>
<comment type="function">
    <text evidence="14">Catalyzes the reduction of 3'-oxosphinganine (3-ketodihydrosphingosine/KDS) to sphinganine (dihydrosphingosine/DHS), the second step of de novo sphingolipid biosynthesis.</text>
</comment>
<evidence type="ECO:0000313" key="16">
    <source>
        <dbReference type="EMBL" id="ODQ46469.1"/>
    </source>
</evidence>
<dbReference type="GO" id="GO:0006666">
    <property type="term" value="P:3-keto-sphinganine metabolic process"/>
    <property type="evidence" value="ECO:0007669"/>
    <property type="project" value="InterPro"/>
</dbReference>
<reference evidence="16 17" key="1">
    <citation type="journal article" date="2016" name="Proc. Natl. Acad. Sci. U.S.A.">
        <title>Comparative genomics of biotechnologically important yeasts.</title>
        <authorList>
            <person name="Riley R."/>
            <person name="Haridas S."/>
            <person name="Wolfe K.H."/>
            <person name="Lopes M.R."/>
            <person name="Hittinger C.T."/>
            <person name="Goeker M."/>
            <person name="Salamov A.A."/>
            <person name="Wisecaver J.H."/>
            <person name="Long T.M."/>
            <person name="Calvey C.H."/>
            <person name="Aerts A.L."/>
            <person name="Barry K.W."/>
            <person name="Choi C."/>
            <person name="Clum A."/>
            <person name="Coughlan A.Y."/>
            <person name="Deshpande S."/>
            <person name="Douglass A.P."/>
            <person name="Hanson S.J."/>
            <person name="Klenk H.-P."/>
            <person name="LaButti K.M."/>
            <person name="Lapidus A."/>
            <person name="Lindquist E.A."/>
            <person name="Lipzen A.M."/>
            <person name="Meier-Kolthoff J.P."/>
            <person name="Ohm R.A."/>
            <person name="Otillar R.P."/>
            <person name="Pangilinan J.L."/>
            <person name="Peng Y."/>
            <person name="Rokas A."/>
            <person name="Rosa C.A."/>
            <person name="Scheuner C."/>
            <person name="Sibirny A.A."/>
            <person name="Slot J.C."/>
            <person name="Stielow J.B."/>
            <person name="Sun H."/>
            <person name="Kurtzman C.P."/>
            <person name="Blackwell M."/>
            <person name="Grigoriev I.V."/>
            <person name="Jeffries T.W."/>
        </authorList>
    </citation>
    <scope>NUCLEOTIDE SEQUENCE [LARGE SCALE GENOMIC DNA]</scope>
    <source>
        <strain evidence="16 17">NRRL Y-2026</strain>
    </source>
</reference>
<evidence type="ECO:0000256" key="10">
    <source>
        <dbReference type="ARBA" id="ARBA00026112"/>
    </source>
</evidence>
<dbReference type="STRING" id="763406.A0A1E3NK21"/>
<evidence type="ECO:0000256" key="14">
    <source>
        <dbReference type="ARBA" id="ARBA00044737"/>
    </source>
</evidence>
<comment type="catalytic activity">
    <reaction evidence="15">
        <text>sphinganine + NADP(+) = 3-oxosphinganine + NADPH + H(+)</text>
        <dbReference type="Rhea" id="RHEA:22640"/>
        <dbReference type="ChEBI" id="CHEBI:15378"/>
        <dbReference type="ChEBI" id="CHEBI:57783"/>
        <dbReference type="ChEBI" id="CHEBI:57817"/>
        <dbReference type="ChEBI" id="CHEBI:58299"/>
        <dbReference type="ChEBI" id="CHEBI:58349"/>
        <dbReference type="EC" id="1.1.1.102"/>
    </reaction>
    <physiologicalReaction direction="right-to-left" evidence="15">
        <dbReference type="Rhea" id="RHEA:22642"/>
    </physiologicalReaction>
</comment>
<evidence type="ECO:0000256" key="9">
    <source>
        <dbReference type="ARBA" id="ARBA00023098"/>
    </source>
</evidence>
<dbReference type="SUPFAM" id="SSF51735">
    <property type="entry name" value="NAD(P)-binding Rossmann-fold domains"/>
    <property type="match status" value="1"/>
</dbReference>
<protein>
    <recommendedName>
        <fullName evidence="11">3-ketodihydrosphingosine reductase TSC10</fullName>
        <ecNumber evidence="10">1.1.1.102</ecNumber>
    </recommendedName>
    <alternativeName>
        <fullName evidence="13">3-dehydrosphinganine reductase</fullName>
    </alternativeName>
    <alternativeName>
        <fullName evidence="12">KDS reductase</fullName>
    </alternativeName>
</protein>
<gene>
    <name evidence="16" type="ORF">PICMEDRAFT_130412</name>
</gene>
<accession>A0A1E3NK21</accession>
<keyword evidence="7" id="KW-0746">Sphingolipid metabolism</keyword>
<dbReference type="EC" id="1.1.1.102" evidence="10"/>